<dbReference type="InterPro" id="IPR003444">
    <property type="entry name" value="MraZ"/>
</dbReference>
<sequence>MVCYPSPNLSSIEGCTVNRIKKLSDAIDSLGPFSSERSTFSASILADSHQLNFDQEGRVIVPSELINFAGINGEISFVGMGETFQMWNPETYKKFKNETQKQAQDNLTKLKWNND</sequence>
<keyword evidence="3" id="KW-0677">Repeat</keyword>
<dbReference type="GO" id="GO:0000976">
    <property type="term" value="F:transcription cis-regulatory region binding"/>
    <property type="evidence" value="ECO:0007669"/>
    <property type="project" value="TreeGrafter"/>
</dbReference>
<dbReference type="PANTHER" id="PTHR34701:SF1">
    <property type="entry name" value="TRANSCRIPTIONAL REGULATOR MRAZ"/>
    <property type="match status" value="1"/>
</dbReference>
<dbReference type="InterPro" id="IPR020603">
    <property type="entry name" value="MraZ_dom"/>
</dbReference>
<proteinExistence type="inferred from homology"/>
<organism evidence="8">
    <name type="scientific">marine metagenome</name>
    <dbReference type="NCBI Taxonomy" id="408172"/>
    <lineage>
        <taxon>unclassified sequences</taxon>
        <taxon>metagenomes</taxon>
        <taxon>ecological metagenomes</taxon>
    </lineage>
</organism>
<dbReference type="InterPro" id="IPR038619">
    <property type="entry name" value="MraZ_sf"/>
</dbReference>
<evidence type="ECO:0000256" key="5">
    <source>
        <dbReference type="ARBA" id="ARBA00023125"/>
    </source>
</evidence>
<keyword evidence="4" id="KW-0805">Transcription regulation</keyword>
<dbReference type="Pfam" id="PF02381">
    <property type="entry name" value="MraZ"/>
    <property type="match status" value="1"/>
</dbReference>
<dbReference type="SUPFAM" id="SSF89447">
    <property type="entry name" value="AbrB/MazE/MraZ-like"/>
    <property type="match status" value="1"/>
</dbReference>
<evidence type="ECO:0000259" key="7">
    <source>
        <dbReference type="PROSITE" id="PS51740"/>
    </source>
</evidence>
<keyword evidence="6" id="KW-0804">Transcription</keyword>
<feature type="domain" description="SpoVT-AbrB" evidence="7">
    <location>
        <begin position="48"/>
        <end position="91"/>
    </location>
</feature>
<evidence type="ECO:0000256" key="4">
    <source>
        <dbReference type="ARBA" id="ARBA00023015"/>
    </source>
</evidence>
<dbReference type="InterPro" id="IPR037914">
    <property type="entry name" value="SpoVT-AbrB_sf"/>
</dbReference>
<dbReference type="GO" id="GO:0003700">
    <property type="term" value="F:DNA-binding transcription factor activity"/>
    <property type="evidence" value="ECO:0007669"/>
    <property type="project" value="InterPro"/>
</dbReference>
<dbReference type="HAMAP" id="MF_01008">
    <property type="entry name" value="MraZ"/>
    <property type="match status" value="1"/>
</dbReference>
<protein>
    <recommendedName>
        <fullName evidence="1">Transcriptional regulator MraZ</fullName>
    </recommendedName>
</protein>
<accession>A0A382IAL8</accession>
<dbReference type="InterPro" id="IPR007159">
    <property type="entry name" value="SpoVT-AbrB_dom"/>
</dbReference>
<gene>
    <name evidence="8" type="ORF">METZ01_LOCUS249412</name>
</gene>
<dbReference type="AlphaFoldDB" id="A0A382IAL8"/>
<reference evidence="8" key="1">
    <citation type="submission" date="2018-05" db="EMBL/GenBank/DDBJ databases">
        <authorList>
            <person name="Lanie J.A."/>
            <person name="Ng W.-L."/>
            <person name="Kazmierczak K.M."/>
            <person name="Andrzejewski T.M."/>
            <person name="Davidsen T.M."/>
            <person name="Wayne K.J."/>
            <person name="Tettelin H."/>
            <person name="Glass J.I."/>
            <person name="Rusch D."/>
            <person name="Podicherti R."/>
            <person name="Tsui H.-C.T."/>
            <person name="Winkler M.E."/>
        </authorList>
    </citation>
    <scope>NUCLEOTIDE SEQUENCE</scope>
</reference>
<evidence type="ECO:0000256" key="6">
    <source>
        <dbReference type="ARBA" id="ARBA00023163"/>
    </source>
</evidence>
<keyword evidence="2" id="KW-0963">Cytoplasm</keyword>
<dbReference type="PANTHER" id="PTHR34701">
    <property type="entry name" value="TRANSCRIPTIONAL REGULATOR MRAZ"/>
    <property type="match status" value="1"/>
</dbReference>
<dbReference type="GO" id="GO:2000143">
    <property type="term" value="P:negative regulation of DNA-templated transcription initiation"/>
    <property type="evidence" value="ECO:0007669"/>
    <property type="project" value="TreeGrafter"/>
</dbReference>
<name>A0A382IAL8_9ZZZZ</name>
<keyword evidence="5" id="KW-0238">DNA-binding</keyword>
<dbReference type="InterPro" id="IPR035644">
    <property type="entry name" value="MraZ_C"/>
</dbReference>
<evidence type="ECO:0000256" key="2">
    <source>
        <dbReference type="ARBA" id="ARBA00022490"/>
    </source>
</evidence>
<dbReference type="CDD" id="cd16321">
    <property type="entry name" value="MraZ_C"/>
    <property type="match status" value="1"/>
</dbReference>
<evidence type="ECO:0000313" key="8">
    <source>
        <dbReference type="EMBL" id="SVB96558.1"/>
    </source>
</evidence>
<dbReference type="PROSITE" id="PS51740">
    <property type="entry name" value="SPOVT_ABRB"/>
    <property type="match status" value="1"/>
</dbReference>
<evidence type="ECO:0000256" key="1">
    <source>
        <dbReference type="ARBA" id="ARBA00013860"/>
    </source>
</evidence>
<dbReference type="EMBL" id="UINC01066153">
    <property type="protein sequence ID" value="SVB96558.1"/>
    <property type="molecule type" value="Genomic_DNA"/>
</dbReference>
<dbReference type="Gene3D" id="3.40.1550.20">
    <property type="entry name" value="Transcriptional regulator MraZ domain"/>
    <property type="match status" value="1"/>
</dbReference>
<evidence type="ECO:0000256" key="3">
    <source>
        <dbReference type="ARBA" id="ARBA00022737"/>
    </source>
</evidence>